<evidence type="ECO:0000313" key="6">
    <source>
        <dbReference type="Proteomes" id="UP000507222"/>
    </source>
</evidence>
<accession>A0A6J5VF61</accession>
<dbReference type="EMBL" id="CAEKDK010000007">
    <property type="protein sequence ID" value="CAB4286085.1"/>
    <property type="molecule type" value="Genomic_DNA"/>
</dbReference>
<organism evidence="5 6">
    <name type="scientific">Prunus armeniaca</name>
    <name type="common">Apricot</name>
    <name type="synonym">Armeniaca vulgaris</name>
    <dbReference type="NCBI Taxonomy" id="36596"/>
    <lineage>
        <taxon>Eukaryota</taxon>
        <taxon>Viridiplantae</taxon>
        <taxon>Streptophyta</taxon>
        <taxon>Embryophyta</taxon>
        <taxon>Tracheophyta</taxon>
        <taxon>Spermatophyta</taxon>
        <taxon>Magnoliopsida</taxon>
        <taxon>eudicotyledons</taxon>
        <taxon>Gunneridae</taxon>
        <taxon>Pentapetalae</taxon>
        <taxon>rosids</taxon>
        <taxon>fabids</taxon>
        <taxon>Rosales</taxon>
        <taxon>Rosaceae</taxon>
        <taxon>Amygdaloideae</taxon>
        <taxon>Amygdaleae</taxon>
        <taxon>Prunus</taxon>
    </lineage>
</organism>
<dbReference type="SUPFAM" id="SSF54001">
    <property type="entry name" value="Cysteine proteinases"/>
    <property type="match status" value="1"/>
</dbReference>
<dbReference type="GO" id="GO:0008234">
    <property type="term" value="F:cysteine-type peptidase activity"/>
    <property type="evidence" value="ECO:0007669"/>
    <property type="project" value="InterPro"/>
</dbReference>
<evidence type="ECO:0000256" key="1">
    <source>
        <dbReference type="ARBA" id="ARBA00005234"/>
    </source>
</evidence>
<evidence type="ECO:0000256" key="2">
    <source>
        <dbReference type="ARBA" id="ARBA00022670"/>
    </source>
</evidence>
<name>A0A6J5VF61_PRUAR</name>
<feature type="domain" description="Ubiquitin-like protease family profile" evidence="4">
    <location>
        <begin position="18"/>
        <end position="74"/>
    </location>
</feature>
<evidence type="ECO:0000256" key="3">
    <source>
        <dbReference type="ARBA" id="ARBA00022801"/>
    </source>
</evidence>
<dbReference type="GO" id="GO:0006508">
    <property type="term" value="P:proteolysis"/>
    <property type="evidence" value="ECO:0007669"/>
    <property type="project" value="UniProtKB-KW"/>
</dbReference>
<proteinExistence type="inferred from homology"/>
<dbReference type="AlphaFoldDB" id="A0A6J5VF61"/>
<dbReference type="InterPro" id="IPR038765">
    <property type="entry name" value="Papain-like_cys_pep_sf"/>
</dbReference>
<evidence type="ECO:0000313" key="5">
    <source>
        <dbReference type="EMBL" id="CAB4286085.1"/>
    </source>
</evidence>
<evidence type="ECO:0000259" key="4">
    <source>
        <dbReference type="Pfam" id="PF02902"/>
    </source>
</evidence>
<sequence length="80" mass="9164">MLLRLLEEAGYISDGLIHKSKWPVNHVMDAPQQVGGGDCGMYILKYYEFLTSNVDLAKISHDLMSFFQLKLALQLLQGYW</sequence>
<keyword evidence="2" id="KW-0645">Protease</keyword>
<keyword evidence="3" id="KW-0378">Hydrolase</keyword>
<dbReference type="Pfam" id="PF02902">
    <property type="entry name" value="Peptidase_C48"/>
    <property type="match status" value="1"/>
</dbReference>
<reference evidence="5 6" key="1">
    <citation type="submission" date="2020-05" db="EMBL/GenBank/DDBJ databases">
        <authorList>
            <person name="Campoy J."/>
            <person name="Schneeberger K."/>
            <person name="Spophaly S."/>
        </authorList>
    </citation>
    <scope>NUCLEOTIDE SEQUENCE [LARGE SCALE GENOMIC DNA]</scope>
    <source>
        <strain evidence="5">PruArmRojPasFocal</strain>
    </source>
</reference>
<dbReference type="Gene3D" id="3.40.395.10">
    <property type="entry name" value="Adenoviral Proteinase, Chain A"/>
    <property type="match status" value="1"/>
</dbReference>
<dbReference type="InterPro" id="IPR003653">
    <property type="entry name" value="Peptidase_C48_C"/>
</dbReference>
<gene>
    <name evidence="5" type="ORF">CURHAP_LOCUS42729</name>
</gene>
<comment type="similarity">
    <text evidence="1">Belongs to the peptidase C48 family.</text>
</comment>
<dbReference type="Proteomes" id="UP000507222">
    <property type="component" value="Unassembled WGS sequence"/>
</dbReference>
<protein>
    <recommendedName>
        <fullName evidence="4">Ubiquitin-like protease family profile domain-containing protein</fullName>
    </recommendedName>
</protein>